<reference evidence="1" key="1">
    <citation type="submission" date="2013-11" db="EMBL/GenBank/DDBJ databases">
        <title>Draft genome sequence of the broad-host-range Rhizobium sp. LPU83 strain, a member of the low-genetic diversity Oregon-like Rhizobium sp. group.</title>
        <authorList>
            <person name="Wibberg D."/>
            <person name="Puehler A."/>
            <person name="Schlueter A."/>
        </authorList>
    </citation>
    <scope>NUCLEOTIDE SEQUENCE [LARGE SCALE GENOMIC DNA]</scope>
    <source>
        <strain evidence="1">LPU83</strain>
    </source>
</reference>
<keyword evidence="2" id="KW-1185">Reference proteome</keyword>
<dbReference type="Proteomes" id="UP000019443">
    <property type="component" value="Chromosome"/>
</dbReference>
<sequence>MEFFPFAAWPFAQKHSREILNGFGMSVLIDAIDLDVQRLYENGKILVHFRNFLTRQNQQMAT</sequence>
<dbReference type="KEGG" id="rhl:LPU83_0624"/>
<dbReference type="EMBL" id="HG916852">
    <property type="protein sequence ID" value="CDM56306.1"/>
    <property type="molecule type" value="Genomic_DNA"/>
</dbReference>
<name>W6RPN9_9HYPH</name>
<dbReference type="HOGENOM" id="CLU_2901180_0_0_5"/>
<evidence type="ECO:0000313" key="1">
    <source>
        <dbReference type="EMBL" id="CDM56306.1"/>
    </source>
</evidence>
<proteinExistence type="predicted"/>
<protein>
    <submittedName>
        <fullName evidence="1">Uncharacterized protein</fullName>
    </submittedName>
</protein>
<gene>
    <name evidence="1" type="ORF">LPU83_0624</name>
</gene>
<dbReference type="AlphaFoldDB" id="W6RPN9"/>
<evidence type="ECO:0000313" key="2">
    <source>
        <dbReference type="Proteomes" id="UP000019443"/>
    </source>
</evidence>
<organism evidence="1 2">
    <name type="scientific">Rhizobium favelukesii</name>
    <dbReference type="NCBI Taxonomy" id="348824"/>
    <lineage>
        <taxon>Bacteria</taxon>
        <taxon>Pseudomonadati</taxon>
        <taxon>Pseudomonadota</taxon>
        <taxon>Alphaproteobacteria</taxon>
        <taxon>Hyphomicrobiales</taxon>
        <taxon>Rhizobiaceae</taxon>
        <taxon>Rhizobium/Agrobacterium group</taxon>
        <taxon>Rhizobium</taxon>
    </lineage>
</organism>
<accession>W6RPN9</accession>